<evidence type="ECO:0000259" key="6">
    <source>
        <dbReference type="Pfam" id="PF04453"/>
    </source>
</evidence>
<dbReference type="Proteomes" id="UP000061457">
    <property type="component" value="Chromosome I"/>
</dbReference>
<dbReference type="GO" id="GO:0043165">
    <property type="term" value="P:Gram-negative-bacterium-type cell outer membrane assembly"/>
    <property type="evidence" value="ECO:0007669"/>
    <property type="project" value="UniProtKB-UniRule"/>
</dbReference>
<dbReference type="EMBL" id="CP013187">
    <property type="protein sequence ID" value="ALO41504.1"/>
    <property type="molecule type" value="Genomic_DNA"/>
</dbReference>
<accession>A0A0S2JZE6</accession>
<evidence type="ECO:0000256" key="2">
    <source>
        <dbReference type="ARBA" id="ARBA00023136"/>
    </source>
</evidence>
<feature type="chain" id="PRO_5008995413" description="LPS-assembly protein LptD" evidence="4">
    <location>
        <begin position="20"/>
        <end position="749"/>
    </location>
</feature>
<dbReference type="GO" id="GO:0015920">
    <property type="term" value="P:lipopolysaccharide transport"/>
    <property type="evidence" value="ECO:0007669"/>
    <property type="project" value="InterPro"/>
</dbReference>
<feature type="signal peptide" evidence="4">
    <location>
        <begin position="1"/>
        <end position="19"/>
    </location>
</feature>
<dbReference type="InterPro" id="IPR020889">
    <property type="entry name" value="LipoPS_assembly_LptD"/>
</dbReference>
<dbReference type="PATRIC" id="fig|161398.10.peg.1003"/>
<keyword evidence="1 4" id="KW-0732">Signal</keyword>
<dbReference type="STRING" id="161398.PP2015_986"/>
<reference evidence="8" key="1">
    <citation type="submission" date="2015-11" db="EMBL/GenBank/DDBJ databases">
        <authorList>
            <person name="Kim K.M."/>
        </authorList>
    </citation>
    <scope>NUCLEOTIDE SEQUENCE [LARGE SCALE GENOMIC DNA]</scope>
    <source>
        <strain evidence="8">KCTC 12086</strain>
    </source>
</reference>
<feature type="domain" description="LptD C-terminal" evidence="6">
    <location>
        <begin position="289"/>
        <end position="655"/>
    </location>
</feature>
<evidence type="ECO:0000256" key="4">
    <source>
        <dbReference type="HAMAP-Rule" id="MF_01411"/>
    </source>
</evidence>
<dbReference type="Pfam" id="PF04453">
    <property type="entry name" value="LptD"/>
    <property type="match status" value="1"/>
</dbReference>
<dbReference type="GO" id="GO:0009279">
    <property type="term" value="C:cell outer membrane"/>
    <property type="evidence" value="ECO:0007669"/>
    <property type="project" value="UniProtKB-SubCell"/>
</dbReference>
<comment type="similarity">
    <text evidence="4">Belongs to the LptD family.</text>
</comment>
<proteinExistence type="inferred from homology"/>
<dbReference type="PANTHER" id="PTHR30189">
    <property type="entry name" value="LPS-ASSEMBLY PROTEIN"/>
    <property type="match status" value="1"/>
</dbReference>
<evidence type="ECO:0000256" key="3">
    <source>
        <dbReference type="ARBA" id="ARBA00023237"/>
    </source>
</evidence>
<dbReference type="Pfam" id="PF03968">
    <property type="entry name" value="LptD_N"/>
    <property type="match status" value="1"/>
</dbReference>
<evidence type="ECO:0000256" key="1">
    <source>
        <dbReference type="ARBA" id="ARBA00022729"/>
    </source>
</evidence>
<organism evidence="7 8">
    <name type="scientific">Pseudoalteromonas phenolica</name>
    <dbReference type="NCBI Taxonomy" id="161398"/>
    <lineage>
        <taxon>Bacteria</taxon>
        <taxon>Pseudomonadati</taxon>
        <taxon>Pseudomonadota</taxon>
        <taxon>Gammaproteobacteria</taxon>
        <taxon>Alteromonadales</taxon>
        <taxon>Pseudoalteromonadaceae</taxon>
        <taxon>Pseudoalteromonas</taxon>
    </lineage>
</organism>
<dbReference type="AlphaFoldDB" id="A0A0S2JZE6"/>
<keyword evidence="3 4" id="KW-0998">Cell outer membrane</keyword>
<comment type="subcellular location">
    <subcellularLocation>
        <location evidence="4">Cell outer membrane</location>
    </subcellularLocation>
</comment>
<protein>
    <recommendedName>
        <fullName evidence="4">LPS-assembly protein LptD</fullName>
    </recommendedName>
</protein>
<comment type="function">
    <text evidence="4">Together with LptE, is involved in the assembly of lipopolysaccharide (LPS) at the surface of the outer membrane.</text>
</comment>
<evidence type="ECO:0000313" key="8">
    <source>
        <dbReference type="Proteomes" id="UP000061457"/>
    </source>
</evidence>
<keyword evidence="8" id="KW-1185">Reference proteome</keyword>
<keyword evidence="2 4" id="KW-0472">Membrane</keyword>
<dbReference type="KEGG" id="pphe:PP2015_986"/>
<evidence type="ECO:0000313" key="7">
    <source>
        <dbReference type="EMBL" id="ALO41504.1"/>
    </source>
</evidence>
<name>A0A0S2JZE6_9GAMM</name>
<comment type="subunit">
    <text evidence="4">Component of the lipopolysaccharide transport and assembly complex. Interacts with LptE and LptA.</text>
</comment>
<dbReference type="InterPro" id="IPR007543">
    <property type="entry name" value="LptD_C"/>
</dbReference>
<dbReference type="OrthoDB" id="9760225at2"/>
<dbReference type="HAMAP" id="MF_01411">
    <property type="entry name" value="LPS_assembly_LptD"/>
    <property type="match status" value="1"/>
</dbReference>
<dbReference type="PANTHER" id="PTHR30189:SF1">
    <property type="entry name" value="LPS-ASSEMBLY PROTEIN LPTD"/>
    <property type="match status" value="1"/>
</dbReference>
<comment type="caution">
    <text evidence="4">Lacks conserved residue(s) required for the propagation of feature annotation.</text>
</comment>
<dbReference type="InterPro" id="IPR005653">
    <property type="entry name" value="OstA-like_N"/>
</dbReference>
<dbReference type="GO" id="GO:1990351">
    <property type="term" value="C:transporter complex"/>
    <property type="evidence" value="ECO:0007669"/>
    <property type="project" value="TreeGrafter"/>
</dbReference>
<feature type="domain" description="Organic solvent tolerance-like N-terminal" evidence="5">
    <location>
        <begin position="51"/>
        <end position="181"/>
    </location>
</feature>
<sequence precursor="true">MNKIWLTAALFPICPAVFAATEIEKPLLCQSNNMPKQWQPLTGLPKNAIDIRADQVKINNTTSAQFAGNVVINTEQMQLSASSALFNKQSLQLNAEGPLVYQDPYTLVQSNGLFADLNNYHIDLMGADYQLTQQLGHGGAAQLSARENSIDLLNASFTTCPSDKPFWSIEASTISLSKTEGWGETYNAVLRILDTPVIYIPYFTFPIDDRRKTGLLAPTISSSERYGLELATPFYWNIAPNYDATITPRYMSKKGIQLNTEFRYLTPRHSGLFAIEFLEKDDSEPELEERYLLFWQQNSYFNEKWRASVDITNVSDDNYLTDLNSEYGNATDTQLYRTGTLDYLGDVWSAQIKVQNFEVLGDHQESYAALPQITWQTTDSISWQGIDWSLHGEFSHFKNDELVITDASRLHIEPKASFAINDTAWSFLSEASILHTYYQQKGDFNEAQYKKRVSRTLPKLRIHAQMNLERQTKFVVNDGVQTLEPQLQYLYVPKKDQDNIGLYDTTKMQDDFAGLFREQRFSGVDRIAQANQFTVGATTRIFDNKNQERFNLSIGQIIYLDNNVKPTRQNPLNKTNYNALFAAESMIHWHRRWYLSAGIQYDADTKQLIQSHATIDYKGDKNQLVQLNHRYANDVSGYEIDQIGFFTSVPINQQWQLIASYHRDLVSKRSTEFFAGLQYESCCWAVQLTGNRQIQTDLNKTINQDEALFDTSIRLNFVLKGLGGKSNNDVSQLLQQGIFGYRRPYFLNN</sequence>
<dbReference type="RefSeq" id="WP_058029237.1">
    <property type="nucleotide sequence ID" value="NZ_CP013187.1"/>
</dbReference>
<evidence type="ECO:0000259" key="5">
    <source>
        <dbReference type="Pfam" id="PF03968"/>
    </source>
</evidence>
<dbReference type="InterPro" id="IPR050218">
    <property type="entry name" value="LptD"/>
</dbReference>
<gene>
    <name evidence="4" type="primary">lptD</name>
    <name evidence="7" type="ORF">PP2015_986</name>
</gene>